<accession>A0AAE3XME8</accession>
<feature type="region of interest" description="Disordered" evidence="1">
    <location>
        <begin position="1"/>
        <end position="21"/>
    </location>
</feature>
<reference evidence="2" key="1">
    <citation type="submission" date="2023-07" db="EMBL/GenBank/DDBJ databases">
        <title>Genomic Encyclopedia of Type Strains, Phase IV (KMG-IV): sequencing the most valuable type-strain genomes for metagenomic binning, comparative biology and taxonomic classification.</title>
        <authorList>
            <person name="Goeker M."/>
        </authorList>
    </citation>
    <scope>NUCLEOTIDE SEQUENCE</scope>
    <source>
        <strain evidence="2">DSM 26174</strain>
    </source>
</reference>
<dbReference type="AlphaFoldDB" id="A0AAE3XME8"/>
<dbReference type="EMBL" id="JAVDQD010000002">
    <property type="protein sequence ID" value="MDR6238456.1"/>
    <property type="molecule type" value="Genomic_DNA"/>
</dbReference>
<protein>
    <submittedName>
        <fullName evidence="2">Uncharacterized protein</fullName>
    </submittedName>
</protein>
<sequence length="427" mass="49841">MYESRQPFQKKKRTSSSQAKGVVQRAVGFEVEVKNWRTWKPRDDQSFFEGLLRRGISYRKPHNARDVLMKSKGYELTADRPSSESVPEFVTDAFQETDDGEQKLQRTFQSIVELVDHMHQDAQKHPNSLNDLRHYEYAGDLRKPFTMIDAENVPDLHPQATVGVHLTKMSNLMEISGNHSPSQKAHSRFTRIADVHDPPAYQEKDSMTSAFPKALKALESFKKKHISEPNWEPSEELKNLFAYMIHYLECPMVNFQSYPKSYFPIMARTDFAMTFKLMPPEEVFMFSENDGELFVKLFEHVNFSPPCGTKMEMHQQVFQKGIRQGQPTASCHEINGLNRAAWVRNIALGRDMMTQDDYPGKRNQGRQFETMGAWYKYDRLGDWRIPAPVLELRRIQFTRDIKELPLIAHDVFNTIRELNKEPSQWIR</sequence>
<organism evidence="2 3">
    <name type="scientific">Aureibacter tunicatorum</name>
    <dbReference type="NCBI Taxonomy" id="866807"/>
    <lineage>
        <taxon>Bacteria</taxon>
        <taxon>Pseudomonadati</taxon>
        <taxon>Bacteroidota</taxon>
        <taxon>Cytophagia</taxon>
        <taxon>Cytophagales</taxon>
        <taxon>Persicobacteraceae</taxon>
        <taxon>Aureibacter</taxon>
    </lineage>
</organism>
<proteinExistence type="predicted"/>
<gene>
    <name evidence="2" type="ORF">HNQ88_001493</name>
</gene>
<evidence type="ECO:0000313" key="3">
    <source>
        <dbReference type="Proteomes" id="UP001185092"/>
    </source>
</evidence>
<dbReference type="RefSeq" id="WP_309937969.1">
    <property type="nucleotide sequence ID" value="NZ_AP025305.1"/>
</dbReference>
<dbReference type="Proteomes" id="UP001185092">
    <property type="component" value="Unassembled WGS sequence"/>
</dbReference>
<comment type="caution">
    <text evidence="2">The sequence shown here is derived from an EMBL/GenBank/DDBJ whole genome shotgun (WGS) entry which is preliminary data.</text>
</comment>
<keyword evidence="3" id="KW-1185">Reference proteome</keyword>
<name>A0AAE3XME8_9BACT</name>
<evidence type="ECO:0000256" key="1">
    <source>
        <dbReference type="SAM" id="MobiDB-lite"/>
    </source>
</evidence>
<evidence type="ECO:0000313" key="2">
    <source>
        <dbReference type="EMBL" id="MDR6238456.1"/>
    </source>
</evidence>